<proteinExistence type="predicted"/>
<evidence type="ECO:0000313" key="3">
    <source>
        <dbReference type="Proteomes" id="UP000054166"/>
    </source>
</evidence>
<dbReference type="GO" id="GO:0006886">
    <property type="term" value="P:intracellular protein transport"/>
    <property type="evidence" value="ECO:0007669"/>
    <property type="project" value="InterPro"/>
</dbReference>
<evidence type="ECO:0000259" key="1">
    <source>
        <dbReference type="Pfam" id="PF07718"/>
    </source>
</evidence>
<dbReference type="HOGENOM" id="CLU_1116112_0_0_1"/>
<dbReference type="Pfam" id="PF07718">
    <property type="entry name" value="Coatamer_beta_C"/>
    <property type="match status" value="1"/>
</dbReference>
<reference evidence="3" key="2">
    <citation type="submission" date="2015-01" db="EMBL/GenBank/DDBJ databases">
        <title>Evolutionary Origins and Diversification of the Mycorrhizal Mutualists.</title>
        <authorList>
            <consortium name="DOE Joint Genome Institute"/>
            <consortium name="Mycorrhizal Genomics Consortium"/>
            <person name="Kohler A."/>
            <person name="Kuo A."/>
            <person name="Nagy L.G."/>
            <person name="Floudas D."/>
            <person name="Copeland A."/>
            <person name="Barry K.W."/>
            <person name="Cichocki N."/>
            <person name="Veneault-Fourrey C."/>
            <person name="LaButti K."/>
            <person name="Lindquist E.A."/>
            <person name="Lipzen A."/>
            <person name="Lundell T."/>
            <person name="Morin E."/>
            <person name="Murat C."/>
            <person name="Riley R."/>
            <person name="Ohm R."/>
            <person name="Sun H."/>
            <person name="Tunlid A."/>
            <person name="Henrissat B."/>
            <person name="Grigoriev I.V."/>
            <person name="Hibbett D.S."/>
            <person name="Martin F."/>
        </authorList>
    </citation>
    <scope>NUCLEOTIDE SEQUENCE [LARGE SCALE GENOMIC DNA]</scope>
    <source>
        <strain evidence="3">F 1598</strain>
    </source>
</reference>
<organism evidence="2 3">
    <name type="scientific">Piloderma croceum (strain F 1598)</name>
    <dbReference type="NCBI Taxonomy" id="765440"/>
    <lineage>
        <taxon>Eukaryota</taxon>
        <taxon>Fungi</taxon>
        <taxon>Dikarya</taxon>
        <taxon>Basidiomycota</taxon>
        <taxon>Agaricomycotina</taxon>
        <taxon>Agaricomycetes</taxon>
        <taxon>Agaricomycetidae</taxon>
        <taxon>Atheliales</taxon>
        <taxon>Atheliaceae</taxon>
        <taxon>Piloderma</taxon>
    </lineage>
</organism>
<dbReference type="STRING" id="765440.A0A0C3F3C5"/>
<name>A0A0C3F3C5_PILCF</name>
<dbReference type="InterPro" id="IPR011710">
    <property type="entry name" value="Coatomer_bsu_C"/>
</dbReference>
<evidence type="ECO:0000313" key="2">
    <source>
        <dbReference type="EMBL" id="KIM74446.1"/>
    </source>
</evidence>
<dbReference type="PANTHER" id="PTHR10635">
    <property type="entry name" value="COATOMER SUBUNIT BETA"/>
    <property type="match status" value="1"/>
</dbReference>
<dbReference type="Proteomes" id="UP000054166">
    <property type="component" value="Unassembled WGS sequence"/>
</dbReference>
<gene>
    <name evidence="2" type="ORF">PILCRDRAFT_14465</name>
</gene>
<keyword evidence="3" id="KW-1185">Reference proteome</keyword>
<dbReference type="InterPro" id="IPR016460">
    <property type="entry name" value="COPB1"/>
</dbReference>
<dbReference type="GO" id="GO:0006888">
    <property type="term" value="P:endoplasmic reticulum to Golgi vesicle-mediated transport"/>
    <property type="evidence" value="ECO:0007669"/>
    <property type="project" value="TreeGrafter"/>
</dbReference>
<reference evidence="2 3" key="1">
    <citation type="submission" date="2014-04" db="EMBL/GenBank/DDBJ databases">
        <authorList>
            <consortium name="DOE Joint Genome Institute"/>
            <person name="Kuo A."/>
            <person name="Tarkka M."/>
            <person name="Buscot F."/>
            <person name="Kohler A."/>
            <person name="Nagy L.G."/>
            <person name="Floudas D."/>
            <person name="Copeland A."/>
            <person name="Barry K.W."/>
            <person name="Cichocki N."/>
            <person name="Veneault-Fourrey C."/>
            <person name="LaButti K."/>
            <person name="Lindquist E.A."/>
            <person name="Lipzen A."/>
            <person name="Lundell T."/>
            <person name="Morin E."/>
            <person name="Murat C."/>
            <person name="Sun H."/>
            <person name="Tunlid A."/>
            <person name="Henrissat B."/>
            <person name="Grigoriev I.V."/>
            <person name="Hibbett D.S."/>
            <person name="Martin F."/>
            <person name="Nordberg H.P."/>
            <person name="Cantor M.N."/>
            <person name="Hua S.X."/>
        </authorList>
    </citation>
    <scope>NUCLEOTIDE SEQUENCE [LARGE SCALE GENOMIC DNA]</scope>
    <source>
        <strain evidence="2 3">F 1598</strain>
    </source>
</reference>
<feature type="domain" description="Coatomer beta subunit C-terminal" evidence="1">
    <location>
        <begin position="158"/>
        <end position="249"/>
    </location>
</feature>
<protein>
    <recommendedName>
        <fullName evidence="1">Coatomer beta subunit C-terminal domain-containing protein</fullName>
    </recommendedName>
</protein>
<dbReference type="GO" id="GO:0030126">
    <property type="term" value="C:COPI vesicle coat"/>
    <property type="evidence" value="ECO:0007669"/>
    <property type="project" value="InterPro"/>
</dbReference>
<dbReference type="OrthoDB" id="10261837at2759"/>
<dbReference type="GO" id="GO:0005198">
    <property type="term" value="F:structural molecule activity"/>
    <property type="evidence" value="ECO:0007669"/>
    <property type="project" value="InterPro"/>
</dbReference>
<dbReference type="InParanoid" id="A0A0C3F3C5"/>
<dbReference type="GO" id="GO:0006891">
    <property type="term" value="P:intra-Golgi vesicle-mediated transport"/>
    <property type="evidence" value="ECO:0007669"/>
    <property type="project" value="TreeGrafter"/>
</dbReference>
<dbReference type="AlphaFoldDB" id="A0A0C3F3C5"/>
<dbReference type="EMBL" id="KN833061">
    <property type="protein sequence ID" value="KIM74446.1"/>
    <property type="molecule type" value="Genomic_DNA"/>
</dbReference>
<sequence length="249" mass="28619">MPWTKTTNFPRAFLSPPVESPTFNSAPYVLFENGVIHLTTHHLAFHASLATWPDLSPRQQVIRAGPAVIHCNSRWKRKQRVWMEISFDMLHLLEMKITFNHYRPFYDVLRVNPKHPKIVQVIFDASTTPSMNRIAEFDTAKAAKRKDAESTKAVIVQVDDLLTFRQFSKKSADDAIDYDEDVRRATRSTEIREDFISNLSCISQLTGFSDPIYAEAYVKMHGFDHARCSTHQPNFCLDFATLGDLKLVE</sequence>
<accession>A0A0C3F3C5</accession>
<dbReference type="PANTHER" id="PTHR10635:SF0">
    <property type="entry name" value="COATOMER SUBUNIT BETA"/>
    <property type="match status" value="1"/>
</dbReference>